<protein>
    <submittedName>
        <fullName evidence="1">Uncharacterized protein</fullName>
    </submittedName>
</protein>
<dbReference type="Proteomes" id="UP000269396">
    <property type="component" value="Unassembled WGS sequence"/>
</dbReference>
<proteinExistence type="predicted"/>
<accession>A0A3P8FYM6</accession>
<evidence type="ECO:0000313" key="2">
    <source>
        <dbReference type="Proteomes" id="UP000269396"/>
    </source>
</evidence>
<reference evidence="1 2" key="1">
    <citation type="submission" date="2018-11" db="EMBL/GenBank/DDBJ databases">
        <authorList>
            <consortium name="Pathogen Informatics"/>
        </authorList>
    </citation>
    <scope>NUCLEOTIDE SEQUENCE [LARGE SCALE GENOMIC DNA]</scope>
    <source>
        <strain>Denwood</strain>
        <strain evidence="2">Zambia</strain>
    </source>
</reference>
<dbReference type="AlphaFoldDB" id="A0A3P8FYM6"/>
<organism evidence="1 2">
    <name type="scientific">Schistosoma mattheei</name>
    <dbReference type="NCBI Taxonomy" id="31246"/>
    <lineage>
        <taxon>Eukaryota</taxon>
        <taxon>Metazoa</taxon>
        <taxon>Spiralia</taxon>
        <taxon>Lophotrochozoa</taxon>
        <taxon>Platyhelminthes</taxon>
        <taxon>Trematoda</taxon>
        <taxon>Digenea</taxon>
        <taxon>Strigeidida</taxon>
        <taxon>Schistosomatoidea</taxon>
        <taxon>Schistosomatidae</taxon>
        <taxon>Schistosoma</taxon>
    </lineage>
</organism>
<keyword evidence="2" id="KW-1185">Reference proteome</keyword>
<dbReference type="EMBL" id="UZAL01043560">
    <property type="protein sequence ID" value="VDP81457.1"/>
    <property type="molecule type" value="Genomic_DNA"/>
</dbReference>
<evidence type="ECO:0000313" key="1">
    <source>
        <dbReference type="EMBL" id="VDP81457.1"/>
    </source>
</evidence>
<name>A0A3P8FYM6_9TREM</name>
<gene>
    <name evidence="1" type="ORF">SMTD_LOCUS20047</name>
</gene>
<sequence length="66" mass="7300">MSNSTTAYVSIIKFCCVFARTDGIDLSSGRVRGDRSNKLPFEIEHGVDDVEFEIGVTELESDNLSQ</sequence>